<organism evidence="7">
    <name type="scientific">Salmonella enterica subsp. enterica serovar Java</name>
    <dbReference type="NCBI Taxonomy" id="224729"/>
    <lineage>
        <taxon>Bacteria</taxon>
        <taxon>Pseudomonadati</taxon>
        <taxon>Pseudomonadota</taxon>
        <taxon>Gammaproteobacteria</taxon>
        <taxon>Enterobacterales</taxon>
        <taxon>Enterobacteriaceae</taxon>
        <taxon>Salmonella</taxon>
    </lineage>
</organism>
<evidence type="ECO:0000256" key="1">
    <source>
        <dbReference type="ARBA" id="ARBA00022741"/>
    </source>
</evidence>
<dbReference type="PANTHER" id="PTHR47963:SF9">
    <property type="entry name" value="CRISPR-ASSOCIATED ENDONUCLEASE_HELICASE CAS3"/>
    <property type="match status" value="1"/>
</dbReference>
<evidence type="ECO:0000256" key="5">
    <source>
        <dbReference type="ARBA" id="ARBA00023118"/>
    </source>
</evidence>
<evidence type="ECO:0000256" key="4">
    <source>
        <dbReference type="ARBA" id="ARBA00022840"/>
    </source>
</evidence>
<evidence type="ECO:0000256" key="3">
    <source>
        <dbReference type="ARBA" id="ARBA00022806"/>
    </source>
</evidence>
<dbReference type="GO" id="GO:0005524">
    <property type="term" value="F:ATP binding"/>
    <property type="evidence" value="ECO:0007669"/>
    <property type="project" value="UniProtKB-KW"/>
</dbReference>
<dbReference type="GO" id="GO:0004519">
    <property type="term" value="F:endonuclease activity"/>
    <property type="evidence" value="ECO:0007669"/>
    <property type="project" value="UniProtKB-KW"/>
</dbReference>
<name>A0A6H2Y0X5_SALEB</name>
<dbReference type="InterPro" id="IPR054712">
    <property type="entry name" value="Cas3-like_dom"/>
</dbReference>
<dbReference type="Pfam" id="PF22590">
    <property type="entry name" value="Cas3-like_C_2"/>
    <property type="match status" value="1"/>
</dbReference>
<evidence type="ECO:0000256" key="2">
    <source>
        <dbReference type="ARBA" id="ARBA00022801"/>
    </source>
</evidence>
<accession>A0A6H2Y0X5</accession>
<keyword evidence="4" id="KW-0067">ATP-binding</keyword>
<feature type="domain" description="CRISPR-associated nuclease/helicase Cas3" evidence="6">
    <location>
        <begin position="1"/>
        <end position="33"/>
    </location>
</feature>
<protein>
    <submittedName>
        <fullName evidence="7">CRISPR-associated helicase/endonuclease Cas3</fullName>
    </submittedName>
</protein>
<gene>
    <name evidence="7" type="ORF">EZX71_23905</name>
</gene>
<keyword evidence="7" id="KW-0255">Endonuclease</keyword>
<dbReference type="GO" id="GO:0003724">
    <property type="term" value="F:RNA helicase activity"/>
    <property type="evidence" value="ECO:0007669"/>
    <property type="project" value="TreeGrafter"/>
</dbReference>
<evidence type="ECO:0000259" key="6">
    <source>
        <dbReference type="Pfam" id="PF22590"/>
    </source>
</evidence>
<evidence type="ECO:0000313" key="7">
    <source>
        <dbReference type="EMBL" id="ECW2470938.1"/>
    </source>
</evidence>
<dbReference type="Proteomes" id="UP000839733">
    <property type="component" value="Unassembled WGS sequence"/>
</dbReference>
<sequence length="264" mass="30486">IEQSLDIDCDEMISDLAPVDLLIQRAGRLQRHIRDRNGLVKKSGQDERETPVLRILAPEWDDAPRENWLSSAMRNSAYVYPDHGRMWLTQRILREQGTIRMPQSARLLIESVYGEDVNMPVGFAKTEQLQEGKFYCDRAFAGQMLLNFAPGYCAEISDSLPEKMSTRLAEESVTLWLAKIVDSVVTPYASGEHAWEMSVLRVRQSWWNKHKDEFEKLDGEPLRKWCAQQHQDKDFATVIVVTDFCNAINNFGLNDMQFWIAFGR</sequence>
<dbReference type="InterPro" id="IPR050547">
    <property type="entry name" value="DEAD_box_RNA_helicases"/>
</dbReference>
<dbReference type="GO" id="GO:0051607">
    <property type="term" value="P:defense response to virus"/>
    <property type="evidence" value="ECO:0007669"/>
    <property type="project" value="UniProtKB-KW"/>
</dbReference>
<dbReference type="AlphaFoldDB" id="A0A6H2Y0X5"/>
<reference evidence="7" key="1">
    <citation type="submission" date="2019-02" db="EMBL/GenBank/DDBJ databases">
        <authorList>
            <person name="Ashton P.M."/>
            <person name="Dallman T."/>
            <person name="Nair S."/>
            <person name="De Pinna E."/>
            <person name="Peters T."/>
            <person name="Grant K."/>
        </authorList>
    </citation>
    <scope>NUCLEOTIDE SEQUENCE [LARGE SCALE GENOMIC DNA]</scope>
    <source>
        <strain evidence="7">367309</strain>
    </source>
</reference>
<dbReference type="GO" id="GO:0003723">
    <property type="term" value="F:RNA binding"/>
    <property type="evidence" value="ECO:0007669"/>
    <property type="project" value="TreeGrafter"/>
</dbReference>
<keyword evidence="1" id="KW-0547">Nucleotide-binding</keyword>
<dbReference type="GO" id="GO:0016787">
    <property type="term" value="F:hydrolase activity"/>
    <property type="evidence" value="ECO:0007669"/>
    <property type="project" value="UniProtKB-KW"/>
</dbReference>
<keyword evidence="5" id="KW-0051">Antiviral defense</keyword>
<feature type="non-terminal residue" evidence="7">
    <location>
        <position position="1"/>
    </location>
</feature>
<dbReference type="EMBL" id="AAKVUB010000041">
    <property type="protein sequence ID" value="ECW2470938.1"/>
    <property type="molecule type" value="Genomic_DNA"/>
</dbReference>
<keyword evidence="7" id="KW-0540">Nuclease</keyword>
<keyword evidence="2" id="KW-0378">Hydrolase</keyword>
<proteinExistence type="predicted"/>
<dbReference type="PANTHER" id="PTHR47963">
    <property type="entry name" value="DEAD-BOX ATP-DEPENDENT RNA HELICASE 47, MITOCHONDRIAL"/>
    <property type="match status" value="1"/>
</dbReference>
<comment type="caution">
    <text evidence="7">The sequence shown here is derived from an EMBL/GenBank/DDBJ whole genome shotgun (WGS) entry which is preliminary data.</text>
</comment>
<keyword evidence="3" id="KW-0347">Helicase</keyword>